<keyword evidence="9 11" id="KW-0472">Membrane</keyword>
<reference evidence="13 14" key="1">
    <citation type="submission" date="2017-06" db="EMBL/GenBank/DDBJ databases">
        <authorList>
            <person name="Kim H.J."/>
            <person name="Triplett B.A."/>
        </authorList>
    </citation>
    <scope>NUCLEOTIDE SEQUENCE [LARGE SCALE GENOMIC DNA]</scope>
    <source>
        <strain evidence="13 14">CGMCC 4.2132</strain>
    </source>
</reference>
<dbReference type="InterPro" id="IPR023827">
    <property type="entry name" value="Peptidase_S8_Asp-AS"/>
</dbReference>
<protein>
    <submittedName>
        <fullName evidence="13">Type VII secretion-associated serine protease mycosin</fullName>
    </submittedName>
</protein>
<feature type="active site" description="Charge relay system" evidence="10">
    <location>
        <position position="50"/>
    </location>
</feature>
<sequence length="382" mass="40039">MVVVVSVPVSVQADDIGATARAKQWSLAPLGVAEAWQRTRGENVVVAVLDTGVDARHPDLAGAVIGDTDLTGTDRGTPRWESHGTAMASIIAGRGHGENHAWGVSGIAPAATILSVRVTLDNNDPQRRQGRTWGANALARGIRYAVDHGAKVISMSLGGGSGSWRGAETEERAVRYALDRGSVLVASAGNDGAGTNCRNFPAAYPGVIAVGAVDRRMRVAPFSNRQKYLSLVAPGVQIVSATVDGSYVIGDGTSSAAAIVAGVVALVRSEFPRLTPSQVRWALERGTTHAPTGGHSPEYGHGVVNAAHALEAAAKAQRRPLRAEAPFPVSSASPVLSRGAPIRGTDVSRRIVCSALVLLVLTMTGRALARRRRRARKFPIYR</sequence>
<proteinExistence type="inferred from homology"/>
<gene>
    <name evidence="13" type="ORF">SAMN05216276_10958</name>
</gene>
<evidence type="ECO:0000256" key="8">
    <source>
        <dbReference type="ARBA" id="ARBA00022989"/>
    </source>
</evidence>
<keyword evidence="7 10" id="KW-0720">Serine protease</keyword>
<organism evidence="13 14">
    <name type="scientific">Streptosporangium subroseum</name>
    <dbReference type="NCBI Taxonomy" id="106412"/>
    <lineage>
        <taxon>Bacteria</taxon>
        <taxon>Bacillati</taxon>
        <taxon>Actinomycetota</taxon>
        <taxon>Actinomycetes</taxon>
        <taxon>Streptosporangiales</taxon>
        <taxon>Streptosporangiaceae</taxon>
        <taxon>Streptosporangium</taxon>
    </lineage>
</organism>
<evidence type="ECO:0000256" key="11">
    <source>
        <dbReference type="SAM" id="Phobius"/>
    </source>
</evidence>
<dbReference type="AlphaFoldDB" id="A0A239P8D3"/>
<dbReference type="InterPro" id="IPR051048">
    <property type="entry name" value="Peptidase_S8/S53_subtilisin"/>
</dbReference>
<evidence type="ECO:0000313" key="13">
    <source>
        <dbReference type="EMBL" id="SNT62964.1"/>
    </source>
</evidence>
<dbReference type="PROSITE" id="PS51892">
    <property type="entry name" value="SUBTILASE"/>
    <property type="match status" value="1"/>
</dbReference>
<keyword evidence="8 11" id="KW-1133">Transmembrane helix</keyword>
<dbReference type="NCBIfam" id="TIGR03921">
    <property type="entry name" value="T7SS_mycosin"/>
    <property type="match status" value="1"/>
</dbReference>
<dbReference type="PRINTS" id="PR00723">
    <property type="entry name" value="SUBTILISIN"/>
</dbReference>
<dbReference type="EMBL" id="FZOD01000095">
    <property type="protein sequence ID" value="SNT62964.1"/>
    <property type="molecule type" value="Genomic_DNA"/>
</dbReference>
<evidence type="ECO:0000256" key="7">
    <source>
        <dbReference type="ARBA" id="ARBA00022825"/>
    </source>
</evidence>
<dbReference type="InterPro" id="IPR036852">
    <property type="entry name" value="Peptidase_S8/S53_dom_sf"/>
</dbReference>
<dbReference type="PROSITE" id="PS00136">
    <property type="entry name" value="SUBTILASE_ASP"/>
    <property type="match status" value="1"/>
</dbReference>
<accession>A0A239P8D3</accession>
<dbReference type="Gene3D" id="3.40.50.200">
    <property type="entry name" value="Peptidase S8/S53 domain"/>
    <property type="match status" value="1"/>
</dbReference>
<dbReference type="InterPro" id="IPR015500">
    <property type="entry name" value="Peptidase_S8_subtilisin-rel"/>
</dbReference>
<keyword evidence="6 10" id="KW-0378">Hydrolase</keyword>
<evidence type="ECO:0000256" key="2">
    <source>
        <dbReference type="ARBA" id="ARBA00011073"/>
    </source>
</evidence>
<evidence type="ECO:0000256" key="10">
    <source>
        <dbReference type="PROSITE-ProRule" id="PRU01240"/>
    </source>
</evidence>
<evidence type="ECO:0000256" key="6">
    <source>
        <dbReference type="ARBA" id="ARBA00022801"/>
    </source>
</evidence>
<feature type="domain" description="Peptidase S8/S53" evidence="12">
    <location>
        <begin position="41"/>
        <end position="302"/>
    </location>
</feature>
<feature type="transmembrane region" description="Helical" evidence="11">
    <location>
        <begin position="347"/>
        <end position="369"/>
    </location>
</feature>
<dbReference type="InterPro" id="IPR023834">
    <property type="entry name" value="T7SS_pept_S8A_mycosin"/>
</dbReference>
<comment type="subcellular location">
    <subcellularLocation>
        <location evidence="1">Cell membrane</location>
        <topology evidence="1">Single-pass membrane protein</topology>
    </subcellularLocation>
</comment>
<evidence type="ECO:0000259" key="12">
    <source>
        <dbReference type="Pfam" id="PF00082"/>
    </source>
</evidence>
<evidence type="ECO:0000256" key="9">
    <source>
        <dbReference type="ARBA" id="ARBA00023136"/>
    </source>
</evidence>
<keyword evidence="3" id="KW-1003">Cell membrane</keyword>
<evidence type="ECO:0000256" key="4">
    <source>
        <dbReference type="ARBA" id="ARBA00022670"/>
    </source>
</evidence>
<dbReference type="InterPro" id="IPR000209">
    <property type="entry name" value="Peptidase_S8/S53_dom"/>
</dbReference>
<keyword evidence="14" id="KW-1185">Reference proteome</keyword>
<keyword evidence="5 11" id="KW-0812">Transmembrane</keyword>
<name>A0A239P8D3_9ACTN</name>
<dbReference type="GO" id="GO:0004252">
    <property type="term" value="F:serine-type endopeptidase activity"/>
    <property type="evidence" value="ECO:0007669"/>
    <property type="project" value="UniProtKB-UniRule"/>
</dbReference>
<comment type="similarity">
    <text evidence="2 10">Belongs to the peptidase S8 family.</text>
</comment>
<dbReference type="GO" id="GO:0006508">
    <property type="term" value="P:proteolysis"/>
    <property type="evidence" value="ECO:0007669"/>
    <property type="project" value="UniProtKB-KW"/>
</dbReference>
<evidence type="ECO:0000256" key="5">
    <source>
        <dbReference type="ARBA" id="ARBA00022692"/>
    </source>
</evidence>
<evidence type="ECO:0000313" key="14">
    <source>
        <dbReference type="Proteomes" id="UP000198282"/>
    </source>
</evidence>
<dbReference type="GO" id="GO:0005886">
    <property type="term" value="C:plasma membrane"/>
    <property type="evidence" value="ECO:0007669"/>
    <property type="project" value="UniProtKB-SubCell"/>
</dbReference>
<feature type="active site" description="Charge relay system" evidence="10">
    <location>
        <position position="83"/>
    </location>
</feature>
<evidence type="ECO:0000256" key="1">
    <source>
        <dbReference type="ARBA" id="ARBA00004162"/>
    </source>
</evidence>
<dbReference type="Proteomes" id="UP000198282">
    <property type="component" value="Unassembled WGS sequence"/>
</dbReference>
<dbReference type="PANTHER" id="PTHR43399">
    <property type="entry name" value="SUBTILISIN-RELATED"/>
    <property type="match status" value="1"/>
</dbReference>
<dbReference type="PANTHER" id="PTHR43399:SF4">
    <property type="entry name" value="CELL WALL-ASSOCIATED PROTEASE"/>
    <property type="match status" value="1"/>
</dbReference>
<keyword evidence="4 10" id="KW-0645">Protease</keyword>
<dbReference type="SUPFAM" id="SSF52743">
    <property type="entry name" value="Subtilisin-like"/>
    <property type="match status" value="1"/>
</dbReference>
<dbReference type="Pfam" id="PF00082">
    <property type="entry name" value="Peptidase_S8"/>
    <property type="match status" value="1"/>
</dbReference>
<evidence type="ECO:0000256" key="3">
    <source>
        <dbReference type="ARBA" id="ARBA00022475"/>
    </source>
</evidence>
<feature type="active site" description="Charge relay system" evidence="10">
    <location>
        <position position="254"/>
    </location>
</feature>
<dbReference type="OrthoDB" id="3530033at2"/>